<dbReference type="EMBL" id="BMFA01000010">
    <property type="protein sequence ID" value="GGB57035.1"/>
    <property type="molecule type" value="Genomic_DNA"/>
</dbReference>
<evidence type="ECO:0000313" key="3">
    <source>
        <dbReference type="Proteomes" id="UP000605148"/>
    </source>
</evidence>
<keyword evidence="3" id="KW-1185">Reference proteome</keyword>
<proteinExistence type="predicted"/>
<dbReference type="RefSeq" id="WP_150497396.1">
    <property type="nucleotide sequence ID" value="NZ_BMFA01000010.1"/>
</dbReference>
<sequence>MTQFKRSFLIFAVLALGGLGYLASQNAVLRNLVWIIGYERVLDRYEQTDTTNTDITETTDATGKTADVLSAFFGLDNALPYLSDLVLCKGAGGKDGMPAVFSHELNPATVDPGDFKITTASGEAGTVTCLTMAPADDPGELRTVLLVGEFGSAKDQPIKLEIVGNILSRDETLNFKGASVAVTALEDGPTMVFSERIPQEQWNLEASGTRLPWGGGTGCPIGTSQIVRVAWDGGITKPGGASADDQIRDLYQVTIGKPDLSMIQITPFALADLSDGDNFHSLCLDTADPAVSVSFPEGYLTDPRDDLNPATDIAVPREPAPVAPQ</sequence>
<evidence type="ECO:0000313" key="2">
    <source>
        <dbReference type="EMBL" id="GGB57035.1"/>
    </source>
</evidence>
<gene>
    <name evidence="2" type="ORF">GCM10011316_31420</name>
</gene>
<dbReference type="OrthoDB" id="342116at2"/>
<organism evidence="2 3">
    <name type="scientific">Roseibium aquae</name>
    <dbReference type="NCBI Taxonomy" id="1323746"/>
    <lineage>
        <taxon>Bacteria</taxon>
        <taxon>Pseudomonadati</taxon>
        <taxon>Pseudomonadota</taxon>
        <taxon>Alphaproteobacteria</taxon>
        <taxon>Hyphomicrobiales</taxon>
        <taxon>Stappiaceae</taxon>
        <taxon>Roseibium</taxon>
    </lineage>
</organism>
<comment type="caution">
    <text evidence="2">The sequence shown here is derived from an EMBL/GenBank/DDBJ whole genome shotgun (WGS) entry which is preliminary data.</text>
</comment>
<dbReference type="Proteomes" id="UP000605148">
    <property type="component" value="Unassembled WGS sequence"/>
</dbReference>
<reference evidence="2" key="2">
    <citation type="submission" date="2020-09" db="EMBL/GenBank/DDBJ databases">
        <authorList>
            <person name="Sun Q."/>
            <person name="Zhou Y."/>
        </authorList>
    </citation>
    <scope>NUCLEOTIDE SEQUENCE</scope>
    <source>
        <strain evidence="2">CGMCC 1.12426</strain>
    </source>
</reference>
<evidence type="ECO:0000256" key="1">
    <source>
        <dbReference type="SAM" id="MobiDB-lite"/>
    </source>
</evidence>
<feature type="region of interest" description="Disordered" evidence="1">
    <location>
        <begin position="300"/>
        <end position="325"/>
    </location>
</feature>
<reference evidence="2" key="1">
    <citation type="journal article" date="2014" name="Int. J. Syst. Evol. Microbiol.">
        <title>Complete genome sequence of Corynebacterium casei LMG S-19264T (=DSM 44701T), isolated from a smear-ripened cheese.</title>
        <authorList>
            <consortium name="US DOE Joint Genome Institute (JGI-PGF)"/>
            <person name="Walter F."/>
            <person name="Albersmeier A."/>
            <person name="Kalinowski J."/>
            <person name="Ruckert C."/>
        </authorList>
    </citation>
    <scope>NUCLEOTIDE SEQUENCE</scope>
    <source>
        <strain evidence="2">CGMCC 1.12426</strain>
    </source>
</reference>
<protein>
    <submittedName>
        <fullName evidence="2">Uncharacterized protein</fullName>
    </submittedName>
</protein>
<dbReference type="AlphaFoldDB" id="A0A916TMP0"/>
<accession>A0A916TMP0</accession>
<name>A0A916TMP0_9HYPH</name>